<protein>
    <submittedName>
        <fullName evidence="1">Uncharacterized protein</fullName>
    </submittedName>
</protein>
<accession>A0ACC1NT48</accession>
<organism evidence="1 2">
    <name type="scientific">Zarea fungicola</name>
    <dbReference type="NCBI Taxonomy" id="93591"/>
    <lineage>
        <taxon>Eukaryota</taxon>
        <taxon>Fungi</taxon>
        <taxon>Dikarya</taxon>
        <taxon>Ascomycota</taxon>
        <taxon>Pezizomycotina</taxon>
        <taxon>Sordariomycetes</taxon>
        <taxon>Hypocreomycetidae</taxon>
        <taxon>Hypocreales</taxon>
        <taxon>Cordycipitaceae</taxon>
        <taxon>Zarea</taxon>
    </lineage>
</organism>
<gene>
    <name evidence="1" type="ORF">NQ176_g1334</name>
</gene>
<reference evidence="1" key="1">
    <citation type="submission" date="2022-08" db="EMBL/GenBank/DDBJ databases">
        <title>Genome Sequence of Lecanicillium fungicola.</title>
        <authorList>
            <person name="Buettner E."/>
        </authorList>
    </citation>
    <scope>NUCLEOTIDE SEQUENCE</scope>
    <source>
        <strain evidence="1">Babe33</strain>
    </source>
</reference>
<evidence type="ECO:0000313" key="2">
    <source>
        <dbReference type="Proteomes" id="UP001143910"/>
    </source>
</evidence>
<sequence length="361" mass="39102">MADRFLSHLAELLGGGSAINVGMWTVGHEADYNEWARIVNDESYSWQSIRRHLQRLENYGSDISPSLGEYSHPEEWHGKSGEVRLEFSGDDMTNAGSILSAFIESGNSVNLDVNSGKSLGIGVVPITTRDSWRVSAATAHLTDPPSNLQILTDATVSRIILKDGRASGVVVGETAYYASKEVVMSAGALRSPQLLMLSGIGPIDVLESVGINCVKDLPVGQALRDHLCIPLLWEVDQSLARPVDWVLDETAVVQHRQEFLASGAGPLKNFYSPMPVVYTRDAGIVSWNAMNELSPAARRHLANPNLPLTEICPVLPSFGPDKSNGYLRVSAFPMATQSTGSIKLHSASIKDQPLSELSTEL</sequence>
<proteinExistence type="predicted"/>
<dbReference type="EMBL" id="JANJQO010000072">
    <property type="protein sequence ID" value="KAJ2982507.1"/>
    <property type="molecule type" value="Genomic_DNA"/>
</dbReference>
<dbReference type="Proteomes" id="UP001143910">
    <property type="component" value="Unassembled WGS sequence"/>
</dbReference>
<comment type="caution">
    <text evidence="1">The sequence shown here is derived from an EMBL/GenBank/DDBJ whole genome shotgun (WGS) entry which is preliminary data.</text>
</comment>
<evidence type="ECO:0000313" key="1">
    <source>
        <dbReference type="EMBL" id="KAJ2982507.1"/>
    </source>
</evidence>
<name>A0ACC1NT48_9HYPO</name>
<keyword evidence="2" id="KW-1185">Reference proteome</keyword>